<dbReference type="EMBL" id="JBEUOH010000011">
    <property type="protein sequence ID" value="KAL0881657.1"/>
    <property type="molecule type" value="Genomic_DNA"/>
</dbReference>
<proteinExistence type="predicted"/>
<feature type="region of interest" description="Disordered" evidence="1">
    <location>
        <begin position="130"/>
        <end position="218"/>
    </location>
</feature>
<accession>A0ABR3HYK9</accession>
<evidence type="ECO:0000313" key="3">
    <source>
        <dbReference type="EMBL" id="KAL0881657.1"/>
    </source>
</evidence>
<organism evidence="3 4">
    <name type="scientific">Loxostege sticticalis</name>
    <name type="common">Beet webworm moth</name>
    <dbReference type="NCBI Taxonomy" id="481309"/>
    <lineage>
        <taxon>Eukaryota</taxon>
        <taxon>Metazoa</taxon>
        <taxon>Ecdysozoa</taxon>
        <taxon>Arthropoda</taxon>
        <taxon>Hexapoda</taxon>
        <taxon>Insecta</taxon>
        <taxon>Pterygota</taxon>
        <taxon>Neoptera</taxon>
        <taxon>Endopterygota</taxon>
        <taxon>Lepidoptera</taxon>
        <taxon>Glossata</taxon>
        <taxon>Ditrysia</taxon>
        <taxon>Pyraloidea</taxon>
        <taxon>Crambidae</taxon>
        <taxon>Pyraustinae</taxon>
        <taxon>Loxostege</taxon>
    </lineage>
</organism>
<evidence type="ECO:0000256" key="2">
    <source>
        <dbReference type="SAM" id="SignalP"/>
    </source>
</evidence>
<dbReference type="Proteomes" id="UP001549920">
    <property type="component" value="Unassembled WGS sequence"/>
</dbReference>
<protein>
    <submittedName>
        <fullName evidence="3">Uncharacterized protein</fullName>
    </submittedName>
</protein>
<feature type="compositionally biased region" description="Polar residues" evidence="1">
    <location>
        <begin position="102"/>
        <end position="113"/>
    </location>
</feature>
<feature type="compositionally biased region" description="Basic and acidic residues" evidence="1">
    <location>
        <begin position="169"/>
        <end position="186"/>
    </location>
</feature>
<sequence length="269" mass="30489">MEQLSSQVAIQIILIFSLALPLDSITVNPALCPTNKIAPHRRIASWERPRGRTFAAYYDLLTPGSFHPSQPRPPYQPSLQEKPQADQPDDCGDIEDYDENDLSSVTPQKQSRTGRADQRWFLGLFGNRPASQQLPAYQPPNTPQSSPQLPLHRPPYWSGGQFSNNYYKPPDEQHPSDNLKPVHETSDVSEVQQTYRPDVVGGPLSHVVGLTRPPTTATPDEKIRRRLEYIESLRRRSTQPTYTVTRRPVPRKLTNDNTVIGSFIDLLFK</sequence>
<feature type="signal peptide" evidence="2">
    <location>
        <begin position="1"/>
        <end position="24"/>
    </location>
</feature>
<keyword evidence="4" id="KW-1185">Reference proteome</keyword>
<name>A0ABR3HYK9_LOXSC</name>
<gene>
    <name evidence="3" type="ORF">ABMA27_001477</name>
</gene>
<feature type="compositionally biased region" description="Acidic residues" evidence="1">
    <location>
        <begin position="87"/>
        <end position="101"/>
    </location>
</feature>
<keyword evidence="2" id="KW-0732">Signal</keyword>
<comment type="caution">
    <text evidence="3">The sequence shown here is derived from an EMBL/GenBank/DDBJ whole genome shotgun (WGS) entry which is preliminary data.</text>
</comment>
<evidence type="ECO:0000256" key="1">
    <source>
        <dbReference type="SAM" id="MobiDB-lite"/>
    </source>
</evidence>
<evidence type="ECO:0000313" key="4">
    <source>
        <dbReference type="Proteomes" id="UP001549920"/>
    </source>
</evidence>
<feature type="region of interest" description="Disordered" evidence="1">
    <location>
        <begin position="65"/>
        <end position="115"/>
    </location>
</feature>
<feature type="chain" id="PRO_5046224156" evidence="2">
    <location>
        <begin position="25"/>
        <end position="269"/>
    </location>
</feature>
<reference evidence="3 4" key="1">
    <citation type="submission" date="2024-06" db="EMBL/GenBank/DDBJ databases">
        <title>A chromosome-level genome assembly of beet webworm, Loxostege sticticalis.</title>
        <authorList>
            <person name="Zhang Y."/>
        </authorList>
    </citation>
    <scope>NUCLEOTIDE SEQUENCE [LARGE SCALE GENOMIC DNA]</scope>
    <source>
        <strain evidence="3">AQ026</strain>
        <tissue evidence="3">Whole body</tissue>
    </source>
</reference>